<name>A0A9Q7SE58_9MYCO</name>
<keyword evidence="1" id="KW-1133">Transmembrane helix</keyword>
<keyword evidence="1" id="KW-0472">Membrane</keyword>
<dbReference type="Proteomes" id="UP000185183">
    <property type="component" value="Unassembled WGS sequence"/>
</dbReference>
<evidence type="ECO:0000313" key="2">
    <source>
        <dbReference type="EMBL" id="SHX42766.1"/>
    </source>
</evidence>
<evidence type="ECO:0000256" key="1">
    <source>
        <dbReference type="SAM" id="Phobius"/>
    </source>
</evidence>
<keyword evidence="1" id="KW-0812">Transmembrane</keyword>
<dbReference type="EMBL" id="FSFA01000003">
    <property type="protein sequence ID" value="SHX42766.1"/>
    <property type="molecule type" value="Genomic_DNA"/>
</dbReference>
<sequence length="91" mass="9809">MADDYPLGEYPPVTWWQVQNIPYVVFAEVIAPIAISVIEATLDAISIALLGKTWTELVLQLPPNGEHNPARPSDCSRLCGAPGCASWGCLS</sequence>
<comment type="caution">
    <text evidence="2">The sequence shown here is derived from an EMBL/GenBank/DDBJ whole genome shotgun (WGS) entry which is preliminary data.</text>
</comment>
<proteinExistence type="predicted"/>
<organism evidence="2 3">
    <name type="scientific">Mycobacteroides abscessus subsp. bolletii</name>
    <dbReference type="NCBI Taxonomy" id="319705"/>
    <lineage>
        <taxon>Bacteria</taxon>
        <taxon>Bacillati</taxon>
        <taxon>Actinomycetota</taxon>
        <taxon>Actinomycetes</taxon>
        <taxon>Mycobacteriales</taxon>
        <taxon>Mycobacteriaceae</taxon>
        <taxon>Mycobacteroides</taxon>
        <taxon>Mycobacteroides abscessus</taxon>
    </lineage>
</organism>
<accession>A0A9Q7SE58</accession>
<protein>
    <submittedName>
        <fullName evidence="2">Uncharacterized protein</fullName>
    </submittedName>
</protein>
<dbReference type="AlphaFoldDB" id="A0A9Q7SE58"/>
<feature type="transmembrane region" description="Helical" evidence="1">
    <location>
        <begin position="20"/>
        <end position="42"/>
    </location>
</feature>
<reference evidence="2 3" key="1">
    <citation type="submission" date="2016-11" db="EMBL/GenBank/DDBJ databases">
        <authorList>
            <consortium name="Pathogen Informatics"/>
        </authorList>
    </citation>
    <scope>NUCLEOTIDE SEQUENCE [LARGE SCALE GENOMIC DNA]</scope>
    <source>
        <strain evidence="2 3">968</strain>
    </source>
</reference>
<gene>
    <name evidence="2" type="ORF">SAMEA2275694_02614</name>
</gene>
<evidence type="ECO:0000313" key="3">
    <source>
        <dbReference type="Proteomes" id="UP000185183"/>
    </source>
</evidence>